<sequence>MAAGGASFLAFVVISMMFMCSLGHPRPLCSDCGALCGTNCSAEVKTSCSDECSGGAQASCRSGVFQQCTANSMCCSSNGTCTCDCNTVAQSRCVGLGDGYTRCEACMRGTSERCYRTCNDDCNNNCKKKGCHQ</sequence>
<organism evidence="2 3">
    <name type="scientific">Hordeum vulgare subsp. vulgare</name>
    <name type="common">Domesticated barley</name>
    <dbReference type="NCBI Taxonomy" id="112509"/>
    <lineage>
        <taxon>Eukaryota</taxon>
        <taxon>Viridiplantae</taxon>
        <taxon>Streptophyta</taxon>
        <taxon>Embryophyta</taxon>
        <taxon>Tracheophyta</taxon>
        <taxon>Spermatophyta</taxon>
        <taxon>Magnoliopsida</taxon>
        <taxon>Liliopsida</taxon>
        <taxon>Poales</taxon>
        <taxon>Poaceae</taxon>
        <taxon>BOP clade</taxon>
        <taxon>Pooideae</taxon>
        <taxon>Triticodae</taxon>
        <taxon>Triticeae</taxon>
        <taxon>Hordeinae</taxon>
        <taxon>Hordeum</taxon>
    </lineage>
</organism>
<feature type="signal peptide" evidence="1">
    <location>
        <begin position="1"/>
        <end position="23"/>
    </location>
</feature>
<name>A0A8I6XIX2_HORVV</name>
<feature type="chain" id="PRO_5035155831" evidence="1">
    <location>
        <begin position="24"/>
        <end position="133"/>
    </location>
</feature>
<evidence type="ECO:0000313" key="2">
    <source>
        <dbReference type="EnsemblPlants" id="HORVU.MOREX.r3.3HG0218890.1.CDS1"/>
    </source>
</evidence>
<proteinExistence type="predicted"/>
<dbReference type="EnsemblPlants" id="HORVU.MOREX.r3.3HG0218890.1">
    <property type="protein sequence ID" value="HORVU.MOREX.r3.3HG0218890.1.CDS1"/>
    <property type="gene ID" value="HORVU.MOREX.r3.3HG0218890"/>
</dbReference>
<reference evidence="2" key="3">
    <citation type="submission" date="2022-01" db="UniProtKB">
        <authorList>
            <consortium name="EnsemblPlants"/>
        </authorList>
    </citation>
    <scope>IDENTIFICATION</scope>
    <source>
        <strain evidence="2">subsp. vulgare</strain>
    </source>
</reference>
<dbReference type="Proteomes" id="UP000011116">
    <property type="component" value="Chromosome 3H"/>
</dbReference>
<accession>A0A8I6XIX2</accession>
<dbReference type="Gramene" id="HORVU.MOREX.r3.3HG0218890.1">
    <property type="protein sequence ID" value="HORVU.MOREX.r3.3HG0218890.1.CDS1"/>
    <property type="gene ID" value="HORVU.MOREX.r3.3HG0218890"/>
</dbReference>
<dbReference type="AlphaFoldDB" id="A0A8I6XIX2"/>
<keyword evidence="3" id="KW-1185">Reference proteome</keyword>
<reference evidence="2" key="2">
    <citation type="submission" date="2020-10" db="EMBL/GenBank/DDBJ databases">
        <authorList>
            <person name="Scholz U."/>
            <person name="Mascher M."/>
            <person name="Fiebig A."/>
        </authorList>
    </citation>
    <scope>NUCLEOTIDE SEQUENCE [LARGE SCALE GENOMIC DNA]</scope>
    <source>
        <strain evidence="2">cv. Morex</strain>
    </source>
</reference>
<keyword evidence="1" id="KW-0732">Signal</keyword>
<reference evidence="3" key="1">
    <citation type="journal article" date="2012" name="Nature">
        <title>A physical, genetic and functional sequence assembly of the barley genome.</title>
        <authorList>
            <consortium name="The International Barley Genome Sequencing Consortium"/>
            <person name="Mayer K.F."/>
            <person name="Waugh R."/>
            <person name="Brown J.W."/>
            <person name="Schulman A."/>
            <person name="Langridge P."/>
            <person name="Platzer M."/>
            <person name="Fincher G.B."/>
            <person name="Muehlbauer G.J."/>
            <person name="Sato K."/>
            <person name="Close T.J."/>
            <person name="Wise R.P."/>
            <person name="Stein N."/>
        </authorList>
    </citation>
    <scope>NUCLEOTIDE SEQUENCE [LARGE SCALE GENOMIC DNA]</scope>
    <source>
        <strain evidence="3">cv. Morex</strain>
    </source>
</reference>
<dbReference type="SMR" id="A0A8I6XIX2"/>
<evidence type="ECO:0000256" key="1">
    <source>
        <dbReference type="SAM" id="SignalP"/>
    </source>
</evidence>
<protein>
    <submittedName>
        <fullName evidence="2">Uncharacterized protein</fullName>
    </submittedName>
</protein>
<dbReference type="Gramene" id="HORVU.MOREX.r2.3HG0182240.1">
    <property type="protein sequence ID" value="HORVU.MOREX.r2.3HG0182240.1.CDS.1"/>
    <property type="gene ID" value="HORVU.MOREX.r2.3HG0182240"/>
</dbReference>
<evidence type="ECO:0000313" key="3">
    <source>
        <dbReference type="Proteomes" id="UP000011116"/>
    </source>
</evidence>